<organism evidence="8 9">
    <name type="scientific">Brachybacterium halotolerans</name>
    <dbReference type="NCBI Taxonomy" id="2795215"/>
    <lineage>
        <taxon>Bacteria</taxon>
        <taxon>Bacillati</taxon>
        <taxon>Actinomycetota</taxon>
        <taxon>Actinomycetes</taxon>
        <taxon>Micrococcales</taxon>
        <taxon>Dermabacteraceae</taxon>
        <taxon>Brachybacterium</taxon>
    </lineage>
</organism>
<evidence type="ECO:0000259" key="7">
    <source>
        <dbReference type="Pfam" id="PF13515"/>
    </source>
</evidence>
<evidence type="ECO:0000256" key="4">
    <source>
        <dbReference type="ARBA" id="ARBA00023136"/>
    </source>
</evidence>
<proteinExistence type="predicted"/>
<comment type="subcellular location">
    <subcellularLocation>
        <location evidence="1">Membrane</location>
        <topology evidence="1">Multi-pass membrane protein</topology>
    </subcellularLocation>
</comment>
<feature type="compositionally biased region" description="Low complexity" evidence="5">
    <location>
        <begin position="1"/>
        <end position="13"/>
    </location>
</feature>
<dbReference type="InterPro" id="IPR049453">
    <property type="entry name" value="Memb_transporter_dom"/>
</dbReference>
<dbReference type="EMBL" id="JAEDAJ010000006">
    <property type="protein sequence ID" value="MBK0332032.1"/>
    <property type="molecule type" value="Genomic_DNA"/>
</dbReference>
<keyword evidence="4 6" id="KW-0472">Membrane</keyword>
<evidence type="ECO:0000313" key="9">
    <source>
        <dbReference type="Proteomes" id="UP000612352"/>
    </source>
</evidence>
<protein>
    <submittedName>
        <fullName evidence="8">FUSC family protein</fullName>
    </submittedName>
</protein>
<evidence type="ECO:0000256" key="6">
    <source>
        <dbReference type="SAM" id="Phobius"/>
    </source>
</evidence>
<name>A0ABS1BC07_9MICO</name>
<sequence length="440" mass="47314">MSRTEPTTTTTDIDTPKPPLGDRVRAAISSRIGEGVERDRKGLGSIARAGTATAVAYLFAHFVWGHQFPFFAAIAAFVIIGVSSTEKKVRKVLEMSTGVMCGVLLGELARATIGSGTWQIAVVVVTAGLLARLIDSGIVFTMQMSIQSLLVTVMPLTPSMSPGGRILDALTGVVVGILVHLLTSGDPRRGQRSAAHSLYRALEDALTQMSLAARTGDVKVANAALSQIRTTSQELVDEWRIANNAAEEIATFSPTHLRRAGDVGRLQHLLIGSDRAVRNVRVIARHEVAFLESVKGRSSHARLADALLAAHDAAVALREAVDSDGDFTEARRALRIFCSYLTPETMLRSDDGTRLGRVDHFEGVALVIQLRSLAIDLLEATGLDHKDAQRFLPSLLIAADGDTIGPRPLTREMSAVEPPATTEALELLITDRSDPDRRRG</sequence>
<reference evidence="8 9" key="1">
    <citation type="submission" date="2020-12" db="EMBL/GenBank/DDBJ databases">
        <title>Brachybacterium sp. MASK1Z-5, whole genome shotgun sequence.</title>
        <authorList>
            <person name="Tuo L."/>
        </authorList>
    </citation>
    <scope>NUCLEOTIDE SEQUENCE [LARGE SCALE GENOMIC DNA]</scope>
    <source>
        <strain evidence="8 9">MASK1Z-5</strain>
    </source>
</reference>
<feature type="transmembrane region" description="Helical" evidence="6">
    <location>
        <begin position="46"/>
        <end position="64"/>
    </location>
</feature>
<keyword evidence="3 6" id="KW-1133">Transmembrane helix</keyword>
<dbReference type="RefSeq" id="WP_200502885.1">
    <property type="nucleotide sequence ID" value="NZ_JAEDAJ010000006.1"/>
</dbReference>
<accession>A0ABS1BC07</accession>
<keyword evidence="2 6" id="KW-0812">Transmembrane</keyword>
<evidence type="ECO:0000256" key="3">
    <source>
        <dbReference type="ARBA" id="ARBA00022989"/>
    </source>
</evidence>
<feature type="transmembrane region" description="Helical" evidence="6">
    <location>
        <begin position="120"/>
        <end position="146"/>
    </location>
</feature>
<feature type="region of interest" description="Disordered" evidence="5">
    <location>
        <begin position="1"/>
        <end position="20"/>
    </location>
</feature>
<evidence type="ECO:0000313" key="8">
    <source>
        <dbReference type="EMBL" id="MBK0332032.1"/>
    </source>
</evidence>
<evidence type="ECO:0000256" key="5">
    <source>
        <dbReference type="SAM" id="MobiDB-lite"/>
    </source>
</evidence>
<keyword evidence="9" id="KW-1185">Reference proteome</keyword>
<feature type="transmembrane region" description="Helical" evidence="6">
    <location>
        <begin position="166"/>
        <end position="183"/>
    </location>
</feature>
<evidence type="ECO:0000256" key="2">
    <source>
        <dbReference type="ARBA" id="ARBA00022692"/>
    </source>
</evidence>
<dbReference type="Pfam" id="PF13515">
    <property type="entry name" value="FUSC_2"/>
    <property type="match status" value="1"/>
</dbReference>
<comment type="caution">
    <text evidence="8">The sequence shown here is derived from an EMBL/GenBank/DDBJ whole genome shotgun (WGS) entry which is preliminary data.</text>
</comment>
<gene>
    <name evidence="8" type="ORF">I8D64_11540</name>
</gene>
<feature type="transmembrane region" description="Helical" evidence="6">
    <location>
        <begin position="70"/>
        <end position="86"/>
    </location>
</feature>
<evidence type="ECO:0000256" key="1">
    <source>
        <dbReference type="ARBA" id="ARBA00004141"/>
    </source>
</evidence>
<dbReference type="Proteomes" id="UP000612352">
    <property type="component" value="Unassembled WGS sequence"/>
</dbReference>
<feature type="domain" description="Integral membrane bound transporter" evidence="7">
    <location>
        <begin position="56"/>
        <end position="179"/>
    </location>
</feature>